<gene>
    <name evidence="1" type="ORF">F383_08577</name>
</gene>
<sequence>MPNFKASKHAYASTANGDETLLWRVNFDNSSSPLKPQTTRLGADWKVLTKYVKAIFNPEIAARISVI</sequence>
<evidence type="ECO:0000313" key="1">
    <source>
        <dbReference type="EMBL" id="KHG26476.1"/>
    </source>
</evidence>
<dbReference type="AlphaFoldDB" id="A0A0B0PSU3"/>
<dbReference type="Proteomes" id="UP000032142">
    <property type="component" value="Unassembled WGS sequence"/>
</dbReference>
<proteinExistence type="predicted"/>
<keyword evidence="2" id="KW-1185">Reference proteome</keyword>
<accession>A0A0B0PSU3</accession>
<organism evidence="1 2">
    <name type="scientific">Gossypium arboreum</name>
    <name type="common">Tree cotton</name>
    <name type="synonym">Gossypium nanking</name>
    <dbReference type="NCBI Taxonomy" id="29729"/>
    <lineage>
        <taxon>Eukaryota</taxon>
        <taxon>Viridiplantae</taxon>
        <taxon>Streptophyta</taxon>
        <taxon>Embryophyta</taxon>
        <taxon>Tracheophyta</taxon>
        <taxon>Spermatophyta</taxon>
        <taxon>Magnoliopsida</taxon>
        <taxon>eudicotyledons</taxon>
        <taxon>Gunneridae</taxon>
        <taxon>Pentapetalae</taxon>
        <taxon>rosids</taxon>
        <taxon>malvids</taxon>
        <taxon>Malvales</taxon>
        <taxon>Malvaceae</taxon>
        <taxon>Malvoideae</taxon>
        <taxon>Gossypium</taxon>
    </lineage>
</organism>
<evidence type="ECO:0000313" key="2">
    <source>
        <dbReference type="Proteomes" id="UP000032142"/>
    </source>
</evidence>
<dbReference type="EMBL" id="KN436840">
    <property type="protein sequence ID" value="KHG26476.1"/>
    <property type="molecule type" value="Genomic_DNA"/>
</dbReference>
<reference evidence="2" key="1">
    <citation type="submission" date="2014-09" db="EMBL/GenBank/DDBJ databases">
        <authorList>
            <person name="Mudge J."/>
            <person name="Ramaraj T."/>
            <person name="Lindquist I.E."/>
            <person name="Bharti A.K."/>
            <person name="Sundararajan A."/>
            <person name="Cameron C.T."/>
            <person name="Woodward J.E."/>
            <person name="May G.D."/>
            <person name="Brubaker C."/>
            <person name="Broadhvest J."/>
            <person name="Wilkins T.A."/>
        </authorList>
    </citation>
    <scope>NUCLEOTIDE SEQUENCE</scope>
    <source>
        <strain evidence="2">cv. AKA8401</strain>
    </source>
</reference>
<name>A0A0B0PSU3_GOSAR</name>
<protein>
    <submittedName>
        <fullName evidence="1">Uncharacterized protein</fullName>
    </submittedName>
</protein>